<protein>
    <submittedName>
        <fullName evidence="3">TPT domain-containing protein</fullName>
    </submittedName>
</protein>
<proteinExistence type="predicted"/>
<keyword evidence="1" id="KW-1133">Transmembrane helix</keyword>
<feature type="transmembrane region" description="Helical" evidence="1">
    <location>
        <begin position="79"/>
        <end position="97"/>
    </location>
</feature>
<name>A0A0M3HQV6_ASCLU</name>
<feature type="transmembrane region" description="Helical" evidence="1">
    <location>
        <begin position="281"/>
        <end position="303"/>
    </location>
</feature>
<feature type="transmembrane region" description="Helical" evidence="1">
    <location>
        <begin position="172"/>
        <end position="192"/>
    </location>
</feature>
<keyword evidence="1" id="KW-0812">Transmembrane</keyword>
<dbReference type="WBParaSite" id="ALUE_0000456001-mRNA-1">
    <property type="protein sequence ID" value="ALUE_0000456001-mRNA-1"/>
    <property type="gene ID" value="ALUE_0000456001"/>
</dbReference>
<feature type="transmembrane region" description="Helical" evidence="1">
    <location>
        <begin position="309"/>
        <end position="326"/>
    </location>
</feature>
<reference evidence="3" key="1">
    <citation type="submission" date="2016-05" db="UniProtKB">
        <authorList>
            <consortium name="WormBaseParasite"/>
        </authorList>
    </citation>
    <scope>IDENTIFICATION</scope>
</reference>
<feature type="transmembrane region" description="Helical" evidence="1">
    <location>
        <begin position="353"/>
        <end position="371"/>
    </location>
</feature>
<organism evidence="2 3">
    <name type="scientific">Ascaris lumbricoides</name>
    <name type="common">Giant roundworm</name>
    <dbReference type="NCBI Taxonomy" id="6252"/>
    <lineage>
        <taxon>Eukaryota</taxon>
        <taxon>Metazoa</taxon>
        <taxon>Ecdysozoa</taxon>
        <taxon>Nematoda</taxon>
        <taxon>Chromadorea</taxon>
        <taxon>Rhabditida</taxon>
        <taxon>Spirurina</taxon>
        <taxon>Ascaridomorpha</taxon>
        <taxon>Ascaridoidea</taxon>
        <taxon>Ascarididae</taxon>
        <taxon>Ascaris</taxon>
    </lineage>
</organism>
<keyword evidence="2" id="KW-1185">Reference proteome</keyword>
<feature type="transmembrane region" description="Helical" evidence="1">
    <location>
        <begin position="198"/>
        <end position="218"/>
    </location>
</feature>
<evidence type="ECO:0000313" key="2">
    <source>
        <dbReference type="Proteomes" id="UP000036681"/>
    </source>
</evidence>
<evidence type="ECO:0000313" key="3">
    <source>
        <dbReference type="WBParaSite" id="ALUE_0000456001-mRNA-1"/>
    </source>
</evidence>
<evidence type="ECO:0000256" key="1">
    <source>
        <dbReference type="SAM" id="Phobius"/>
    </source>
</evidence>
<accession>A0A0M3HQV6</accession>
<feature type="transmembrane region" description="Helical" evidence="1">
    <location>
        <begin position="109"/>
        <end position="127"/>
    </location>
</feature>
<sequence length="387" mass="43638">MNFAYLTDAYPYLGCPSESAKSNTERYDHRVDSDTQRSQQASFQLLANALQGVHLETAVDSDNLTFKIENFASSFLRKGSFGSVIAYGVSSLFASLLRRIVTMKLFFDFPIFISITQVAAILIVLELTRFFKILQIQSYTLEGGREMFLPSFLHTFASYISMNAIEGASMPMFASVKCFCPIAVILFSNFISRRPIPSYSFLLLVFILCVGSSLTNIFEFMWERWSYLFGLAALTMNAASFVQLENLALNYSPLDLLYVNSFNELIFLLVADFFEDELRGAIMFFFASASVTLIVTFFFLIVFGVLTHLTLFYCIVYANSLTLSLTADVRSAIQVFIAYFFSVYVYYDIIPGISNIIGILMVLAASAALIYRNSSQQLYKTSTVFKC</sequence>
<dbReference type="Proteomes" id="UP000036681">
    <property type="component" value="Unplaced"/>
</dbReference>
<keyword evidence="1" id="KW-0472">Membrane</keyword>
<dbReference type="AlphaFoldDB" id="A0A0M3HQV6"/>
<feature type="transmembrane region" description="Helical" evidence="1">
    <location>
        <begin position="147"/>
        <end position="165"/>
    </location>
</feature>